<evidence type="ECO:0000313" key="5">
    <source>
        <dbReference type="Proteomes" id="UP000574210"/>
    </source>
</evidence>
<dbReference type="InterPro" id="IPR020821">
    <property type="entry name" value="ENPP1-3/EXOG-like_nuc-like"/>
</dbReference>
<dbReference type="GO" id="GO:0046872">
    <property type="term" value="F:metal ion binding"/>
    <property type="evidence" value="ECO:0007669"/>
    <property type="project" value="InterPro"/>
</dbReference>
<evidence type="ECO:0000259" key="2">
    <source>
        <dbReference type="SMART" id="SM00477"/>
    </source>
</evidence>
<dbReference type="Gene3D" id="3.40.570.10">
    <property type="entry name" value="Extracellular Endonuclease, subunit A"/>
    <property type="match status" value="1"/>
</dbReference>
<keyword evidence="1" id="KW-0732">Signal</keyword>
<dbReference type="GO" id="GO:0003676">
    <property type="term" value="F:nucleic acid binding"/>
    <property type="evidence" value="ECO:0007669"/>
    <property type="project" value="InterPro"/>
</dbReference>
<organism evidence="4 5">
    <name type="scientific">Rhodinocichla rosea</name>
    <dbReference type="NCBI Taxonomy" id="58203"/>
    <lineage>
        <taxon>Eukaryota</taxon>
        <taxon>Metazoa</taxon>
        <taxon>Chordata</taxon>
        <taxon>Craniata</taxon>
        <taxon>Vertebrata</taxon>
        <taxon>Euteleostomi</taxon>
        <taxon>Archelosauria</taxon>
        <taxon>Archosauria</taxon>
        <taxon>Dinosauria</taxon>
        <taxon>Saurischia</taxon>
        <taxon>Theropoda</taxon>
        <taxon>Coelurosauria</taxon>
        <taxon>Aves</taxon>
        <taxon>Neognathae</taxon>
        <taxon>Neoaves</taxon>
        <taxon>Telluraves</taxon>
        <taxon>Australaves</taxon>
        <taxon>Passeriformes</taxon>
        <taxon>Thraupidae</taxon>
        <taxon>Rhodinocichla</taxon>
    </lineage>
</organism>
<name>A0A7K8RKW3_9PASS</name>
<sequence length="278" mass="32082">MLGLLLLQVLASCLWLGHSEVVNSFDSCPQFFYDEIPPNDALNPKNPARICQRFNNSYHYATLYDRDRRIPVYSAYKYEPGDAKKPPEWWMVEPQLIDKNSLPDMERDWILIEQHNFTLDQIKKSQAVLNEYKGLKDLDRGHLCPSGHHFSKERKMASFTLTNVVPQDSTLNNHQWNAYELKTMIKMTKGCNTTYVITGAVPGNTYVSDNRINRPSHIWSAACCLFSTQKKKAWGTITENKKNDKKELEVLSLGELEERLTNLYNGTVTLFDKACPRQ</sequence>
<dbReference type="InterPro" id="IPR001604">
    <property type="entry name" value="Endo_G_ENPP1-like_dom"/>
</dbReference>
<dbReference type="AlphaFoldDB" id="A0A7K8RKW3"/>
<feature type="signal peptide" evidence="1">
    <location>
        <begin position="1"/>
        <end position="19"/>
    </location>
</feature>
<feature type="domain" description="DNA/RNA non-specific endonuclease/pyrophosphatase/phosphodiesterase" evidence="3">
    <location>
        <begin position="56"/>
        <end position="271"/>
    </location>
</feature>
<feature type="non-terminal residue" evidence="4">
    <location>
        <position position="1"/>
    </location>
</feature>
<feature type="domain" description="ENPP1-3/EXOG-like endonuclease/phosphodiesterase" evidence="2">
    <location>
        <begin position="57"/>
        <end position="270"/>
    </location>
</feature>
<dbReference type="EMBL" id="VWYZ01000053">
    <property type="protein sequence ID" value="NXF17864.1"/>
    <property type="molecule type" value="Genomic_DNA"/>
</dbReference>
<dbReference type="PANTHER" id="PTHR21472">
    <property type="entry name" value="ENDONUCLEASE DOMAIN-CONTAINING 1 PROTEIN ENDOD1"/>
    <property type="match status" value="1"/>
</dbReference>
<dbReference type="InterPro" id="IPR044925">
    <property type="entry name" value="His-Me_finger_sf"/>
</dbReference>
<protein>
    <submittedName>
        <fullName evidence="4">ENDD1 protein</fullName>
    </submittedName>
</protein>
<keyword evidence="5" id="KW-1185">Reference proteome</keyword>
<proteinExistence type="predicted"/>
<dbReference type="SMART" id="SM00892">
    <property type="entry name" value="Endonuclease_NS"/>
    <property type="match status" value="1"/>
</dbReference>
<feature type="chain" id="PRO_5029637130" evidence="1">
    <location>
        <begin position="20"/>
        <end position="278"/>
    </location>
</feature>
<evidence type="ECO:0000256" key="1">
    <source>
        <dbReference type="SAM" id="SignalP"/>
    </source>
</evidence>
<dbReference type="GO" id="GO:0016787">
    <property type="term" value="F:hydrolase activity"/>
    <property type="evidence" value="ECO:0007669"/>
    <property type="project" value="InterPro"/>
</dbReference>
<comment type="caution">
    <text evidence="4">The sequence shown here is derived from an EMBL/GenBank/DDBJ whole genome shotgun (WGS) entry which is preliminary data.</text>
</comment>
<accession>A0A7K8RKW3</accession>
<dbReference type="PANTHER" id="PTHR21472:SF26">
    <property type="entry name" value="ENDONUCLEASE DOMAIN CONTAINING 1"/>
    <property type="match status" value="1"/>
</dbReference>
<dbReference type="InterPro" id="IPR044929">
    <property type="entry name" value="DNA/RNA_non-sp_Endonuclease_sf"/>
</dbReference>
<reference evidence="4 5" key="1">
    <citation type="submission" date="2019-09" db="EMBL/GenBank/DDBJ databases">
        <title>Bird 10,000 Genomes (B10K) Project - Family phase.</title>
        <authorList>
            <person name="Zhang G."/>
        </authorList>
    </citation>
    <scope>NUCLEOTIDE SEQUENCE [LARGE SCALE GENOMIC DNA]</scope>
    <source>
        <strain evidence="4">B10K-CU-031-12</strain>
        <tissue evidence="4">Muscle</tissue>
    </source>
</reference>
<dbReference type="SUPFAM" id="SSF54060">
    <property type="entry name" value="His-Me finger endonucleases"/>
    <property type="match status" value="1"/>
</dbReference>
<gene>
    <name evidence="4" type="primary">Endod1_1</name>
    <name evidence="4" type="ORF">RHOROS_R03484</name>
</gene>
<feature type="non-terminal residue" evidence="4">
    <location>
        <position position="278"/>
    </location>
</feature>
<evidence type="ECO:0000313" key="4">
    <source>
        <dbReference type="EMBL" id="NXF17864.1"/>
    </source>
</evidence>
<evidence type="ECO:0000259" key="3">
    <source>
        <dbReference type="SMART" id="SM00892"/>
    </source>
</evidence>
<dbReference type="Pfam" id="PF01223">
    <property type="entry name" value="Endonuclease_NS"/>
    <property type="match status" value="1"/>
</dbReference>
<dbReference type="SMART" id="SM00477">
    <property type="entry name" value="NUC"/>
    <property type="match status" value="1"/>
</dbReference>
<dbReference type="Proteomes" id="UP000574210">
    <property type="component" value="Unassembled WGS sequence"/>
</dbReference>
<dbReference type="InterPro" id="IPR039015">
    <property type="entry name" value="ENDOD1"/>
</dbReference>